<feature type="transmembrane region" description="Helical" evidence="12">
    <location>
        <begin position="235"/>
        <end position="256"/>
    </location>
</feature>
<evidence type="ECO:0000313" key="14">
    <source>
        <dbReference type="Proteomes" id="UP000319148"/>
    </source>
</evidence>
<evidence type="ECO:0000256" key="4">
    <source>
        <dbReference type="ARBA" id="ARBA00022538"/>
    </source>
</evidence>
<evidence type="ECO:0000256" key="12">
    <source>
        <dbReference type="SAM" id="Phobius"/>
    </source>
</evidence>
<feature type="transmembrane region" description="Helical" evidence="12">
    <location>
        <begin position="132"/>
        <end position="152"/>
    </location>
</feature>
<keyword evidence="6 10" id="KW-0630">Potassium</keyword>
<feature type="binding site" evidence="11">
    <location>
        <position position="313"/>
    </location>
    <ligand>
        <name>K(+)</name>
        <dbReference type="ChEBI" id="CHEBI:29103"/>
    </ligand>
</feature>
<dbReference type="GO" id="GO:0046872">
    <property type="term" value="F:metal ion binding"/>
    <property type="evidence" value="ECO:0007669"/>
    <property type="project" value="UniProtKB-KW"/>
</dbReference>
<evidence type="ECO:0000256" key="7">
    <source>
        <dbReference type="ARBA" id="ARBA00022989"/>
    </source>
</evidence>
<dbReference type="EMBL" id="VFIY01000018">
    <property type="protein sequence ID" value="TPD57826.1"/>
    <property type="molecule type" value="Genomic_DNA"/>
</dbReference>
<evidence type="ECO:0000256" key="1">
    <source>
        <dbReference type="ARBA" id="ARBA00004651"/>
    </source>
</evidence>
<feature type="binding site" evidence="11">
    <location>
        <position position="218"/>
    </location>
    <ligand>
        <name>K(+)</name>
        <dbReference type="ChEBI" id="CHEBI:29103"/>
    </ligand>
</feature>
<feature type="transmembrane region" description="Helical" evidence="12">
    <location>
        <begin position="454"/>
        <end position="479"/>
    </location>
</feature>
<dbReference type="InterPro" id="IPR004772">
    <property type="entry name" value="TrkH"/>
</dbReference>
<comment type="subcellular location">
    <subcellularLocation>
        <location evidence="10">Cell inner membrane</location>
        <topology evidence="10">Multi-pass membrane protein</topology>
    </subcellularLocation>
    <subcellularLocation>
        <location evidence="1">Cell membrane</location>
        <topology evidence="1">Multi-pass membrane protein</topology>
    </subcellularLocation>
</comment>
<evidence type="ECO:0000256" key="10">
    <source>
        <dbReference type="PIRNR" id="PIRNR006247"/>
    </source>
</evidence>
<evidence type="ECO:0000256" key="3">
    <source>
        <dbReference type="ARBA" id="ARBA00022475"/>
    </source>
</evidence>
<keyword evidence="11" id="KW-0479">Metal-binding</keyword>
<keyword evidence="7 12" id="KW-1133">Transmembrane helix</keyword>
<dbReference type="PANTHER" id="PTHR32024:SF3">
    <property type="entry name" value="TRK SYSTEM POTASSIUM UPTAKE PROTEIN"/>
    <property type="match status" value="1"/>
</dbReference>
<keyword evidence="3 10" id="KW-1003">Cell membrane</keyword>
<evidence type="ECO:0000256" key="11">
    <source>
        <dbReference type="PIRSR" id="PIRSR006247-1"/>
    </source>
</evidence>
<dbReference type="GO" id="GO:0015379">
    <property type="term" value="F:potassium:chloride symporter activity"/>
    <property type="evidence" value="ECO:0007669"/>
    <property type="project" value="InterPro"/>
</dbReference>
<dbReference type="AlphaFoldDB" id="A0A501PCY7"/>
<comment type="function">
    <text evidence="10">Low-affinity potassium transport system. Interacts with Trk system potassium uptake protein TrkA.</text>
</comment>
<keyword evidence="10" id="KW-0997">Cell inner membrane</keyword>
<gene>
    <name evidence="13" type="ORF">FIV46_17130</name>
</gene>
<proteinExistence type="inferred from homology"/>
<keyword evidence="9 10" id="KW-0472">Membrane</keyword>
<evidence type="ECO:0000256" key="9">
    <source>
        <dbReference type="ARBA" id="ARBA00023136"/>
    </source>
</evidence>
<evidence type="ECO:0000256" key="8">
    <source>
        <dbReference type="ARBA" id="ARBA00023065"/>
    </source>
</evidence>
<feature type="binding site" evidence="11">
    <location>
        <position position="314"/>
    </location>
    <ligand>
        <name>K(+)</name>
        <dbReference type="ChEBI" id="CHEBI:29103"/>
    </ligand>
</feature>
<evidence type="ECO:0000313" key="13">
    <source>
        <dbReference type="EMBL" id="TPD57826.1"/>
    </source>
</evidence>
<organism evidence="13 14">
    <name type="scientific">Emcibacter nanhaiensis</name>
    <dbReference type="NCBI Taxonomy" id="1505037"/>
    <lineage>
        <taxon>Bacteria</taxon>
        <taxon>Pseudomonadati</taxon>
        <taxon>Pseudomonadota</taxon>
        <taxon>Alphaproteobacteria</taxon>
        <taxon>Emcibacterales</taxon>
        <taxon>Emcibacteraceae</taxon>
        <taxon>Emcibacter</taxon>
    </lineage>
</organism>
<dbReference type="PIRSF" id="PIRSF006247">
    <property type="entry name" value="TrkH"/>
    <property type="match status" value="1"/>
</dbReference>
<dbReference type="PANTHER" id="PTHR32024">
    <property type="entry name" value="TRK SYSTEM POTASSIUM UPTAKE PROTEIN TRKG-RELATED"/>
    <property type="match status" value="1"/>
</dbReference>
<feature type="transmembrane region" description="Helical" evidence="12">
    <location>
        <begin position="38"/>
        <end position="57"/>
    </location>
</feature>
<reference evidence="14" key="1">
    <citation type="submission" date="2019-06" db="EMBL/GenBank/DDBJ databases">
        <title>The complete genome of Emcibacter congregatus ZYLT.</title>
        <authorList>
            <person name="Zhao Z."/>
        </authorList>
    </citation>
    <scope>NUCLEOTIDE SEQUENCE [LARGE SCALE GENOMIC DNA]</scope>
    <source>
        <strain evidence="14">MCCC 1A06723</strain>
    </source>
</reference>
<evidence type="ECO:0000256" key="5">
    <source>
        <dbReference type="ARBA" id="ARBA00022692"/>
    </source>
</evidence>
<dbReference type="Proteomes" id="UP000319148">
    <property type="component" value="Unassembled WGS sequence"/>
</dbReference>
<feature type="binding site" evidence="11">
    <location>
        <position position="111"/>
    </location>
    <ligand>
        <name>K(+)</name>
        <dbReference type="ChEBI" id="CHEBI:29103"/>
    </ligand>
</feature>
<dbReference type="GO" id="GO:0005886">
    <property type="term" value="C:plasma membrane"/>
    <property type="evidence" value="ECO:0007669"/>
    <property type="project" value="UniProtKB-SubCell"/>
</dbReference>
<dbReference type="Pfam" id="PF02386">
    <property type="entry name" value="TrkH"/>
    <property type="match status" value="2"/>
</dbReference>
<sequence>MRLHNLLFITGQFLLALSLTMLIPLLLDLEAHNPDWQAFILSAVLTALAGIMMIAAFRGEIAQLSLKEGFILTNLIWISCCLFGALPLAQADIGLSYTDAFFETVSGLTTTGSTIFADLEKLPPGIILWRSILQWIGGIGVVFMVIILLPFLRVSGMQLFRIESSDTHDKPAERTHQLMKNIALWYMFLTLACFLCYRLAGMGFLDAANHAMTTLSTGGYSPYNNSLGHFNSAGVAWTGITFMLAGSLPFTFYMFLSSTFMKRRPPLSQIKGFLTLVAMLSLFATAYLMIDKHGGLGHSLTTATFHVVSLITTTGYALEDYGLWGHPVIGLLFMVTFIGGCSGSTAGGIKIFRFQILGQYFSNMLQSLYFPKKISVNMFNYQRVDDTVIAGVILYFSIYFISLLIMTFLLSLTGLDFISAISSSATAIANVGPGLGEMVGPAGNFADLSDPAKWIMVAGMILGRLEFLSVIVIFTPAFWRA</sequence>
<dbReference type="InterPro" id="IPR003445">
    <property type="entry name" value="Cat_transpt"/>
</dbReference>
<feature type="binding site" evidence="11">
    <location>
        <position position="431"/>
    </location>
    <ligand>
        <name>K(+)</name>
        <dbReference type="ChEBI" id="CHEBI:29103"/>
    </ligand>
</feature>
<dbReference type="RefSeq" id="WP_139942142.1">
    <property type="nucleotide sequence ID" value="NZ_JBHSYP010000005.1"/>
</dbReference>
<dbReference type="OrthoDB" id="9810952at2"/>
<comment type="caution">
    <text evidence="13">The sequence shown here is derived from an EMBL/GenBank/DDBJ whole genome shotgun (WGS) entry which is preliminary data.</text>
</comment>
<accession>A0A501PCY7</accession>
<evidence type="ECO:0000256" key="6">
    <source>
        <dbReference type="ARBA" id="ARBA00022958"/>
    </source>
</evidence>
<keyword evidence="5 12" id="KW-0812">Transmembrane</keyword>
<keyword evidence="14" id="KW-1185">Reference proteome</keyword>
<feature type="transmembrane region" description="Helical" evidence="12">
    <location>
        <begin position="388"/>
        <end position="410"/>
    </location>
</feature>
<feature type="transmembrane region" description="Helical" evidence="12">
    <location>
        <begin position="268"/>
        <end position="290"/>
    </location>
</feature>
<feature type="transmembrane region" description="Helical" evidence="12">
    <location>
        <begin position="69"/>
        <end position="89"/>
    </location>
</feature>
<feature type="transmembrane region" description="Helical" evidence="12">
    <location>
        <begin position="183"/>
        <end position="205"/>
    </location>
</feature>
<evidence type="ECO:0000256" key="2">
    <source>
        <dbReference type="ARBA" id="ARBA00022448"/>
    </source>
</evidence>
<feature type="binding site" evidence="11">
    <location>
        <position position="110"/>
    </location>
    <ligand>
        <name>K(+)</name>
        <dbReference type="ChEBI" id="CHEBI:29103"/>
    </ligand>
</feature>
<feature type="transmembrane region" description="Helical" evidence="12">
    <location>
        <begin position="328"/>
        <end position="352"/>
    </location>
</feature>
<feature type="binding site" evidence="11">
    <location>
        <position position="430"/>
    </location>
    <ligand>
        <name>K(+)</name>
        <dbReference type="ChEBI" id="CHEBI:29103"/>
    </ligand>
</feature>
<keyword evidence="2 10" id="KW-0813">Transport</keyword>
<keyword evidence="4 10" id="KW-0633">Potassium transport</keyword>
<keyword evidence="8 10" id="KW-0406">Ion transport</keyword>
<name>A0A501PCY7_9PROT</name>
<comment type="similarity">
    <text evidence="10">Belongs to the TrkH potassium transport family.</text>
</comment>
<protein>
    <recommendedName>
        <fullName evidence="10">Trk system potassium uptake protein</fullName>
    </recommendedName>
</protein>